<dbReference type="EMBL" id="AXZG01000051">
    <property type="protein sequence ID" value="ERT65607.1"/>
    <property type="molecule type" value="Genomic_DNA"/>
</dbReference>
<evidence type="ECO:0000313" key="3">
    <source>
        <dbReference type="Proteomes" id="UP000017174"/>
    </source>
</evidence>
<protein>
    <recommendedName>
        <fullName evidence="1">DUF4440 domain-containing protein</fullName>
    </recommendedName>
</protein>
<evidence type="ECO:0000313" key="2">
    <source>
        <dbReference type="EMBL" id="ERT65607.1"/>
    </source>
</evidence>
<dbReference type="InterPro" id="IPR032710">
    <property type="entry name" value="NTF2-like_dom_sf"/>
</dbReference>
<feature type="domain" description="DUF4440" evidence="1">
    <location>
        <begin position="39"/>
        <end position="136"/>
    </location>
</feature>
<gene>
    <name evidence="2" type="ORF">HMPREF0742_01719</name>
</gene>
<dbReference type="PATRIC" id="fig|888019.4.peg.1444"/>
<dbReference type="HOGENOM" id="CLU_154548_0_0_11"/>
<comment type="caution">
    <text evidence="2">The sequence shown here is derived from an EMBL/GenBank/DDBJ whole genome shotgun (WGS) entry which is preliminary data.</text>
</comment>
<dbReference type="Proteomes" id="UP000017174">
    <property type="component" value="Unassembled WGS sequence"/>
</dbReference>
<accession>U7V1P2</accession>
<name>U7V1P2_9MICC</name>
<dbReference type="InterPro" id="IPR027843">
    <property type="entry name" value="DUF4440"/>
</dbReference>
<organism evidence="2 3">
    <name type="scientific">Rothia aeria F0184</name>
    <dbReference type="NCBI Taxonomy" id="888019"/>
    <lineage>
        <taxon>Bacteria</taxon>
        <taxon>Bacillati</taxon>
        <taxon>Actinomycetota</taxon>
        <taxon>Actinomycetes</taxon>
        <taxon>Micrococcales</taxon>
        <taxon>Micrococcaceae</taxon>
        <taxon>Rothia</taxon>
    </lineage>
</organism>
<dbReference type="Pfam" id="PF14534">
    <property type="entry name" value="DUF4440"/>
    <property type="match status" value="1"/>
</dbReference>
<proteinExistence type="predicted"/>
<reference evidence="2 3" key="1">
    <citation type="submission" date="2013-08" db="EMBL/GenBank/DDBJ databases">
        <authorList>
            <person name="Weinstock G."/>
            <person name="Sodergren E."/>
            <person name="Wylie T."/>
            <person name="Fulton L."/>
            <person name="Fulton R."/>
            <person name="Fronick C."/>
            <person name="O'Laughlin M."/>
            <person name="Godfrey J."/>
            <person name="Miner T."/>
            <person name="Herter B."/>
            <person name="Appelbaum E."/>
            <person name="Cordes M."/>
            <person name="Lek S."/>
            <person name="Wollam A."/>
            <person name="Pepin K.H."/>
            <person name="Palsikar V.B."/>
            <person name="Mitreva M."/>
            <person name="Wilson R.K."/>
        </authorList>
    </citation>
    <scope>NUCLEOTIDE SEQUENCE [LARGE SCALE GENOMIC DNA]</scope>
    <source>
        <strain evidence="2 3">F0184</strain>
    </source>
</reference>
<sequence>MELSDARLSLYVFPPQRMEGIMIDETMKALTEELIARGTSYDIDFLQRVYADDLKFVRILPDNTVQILSKQDNLGFFQALKDSGAAPLNTAHTILFADSDGETGTIVLKRRMSQGAQEQDFLFTIIWKKRGGNWQIVQEIVAVLGG</sequence>
<dbReference type="AlphaFoldDB" id="U7V1P2"/>
<evidence type="ECO:0000259" key="1">
    <source>
        <dbReference type="Pfam" id="PF14534"/>
    </source>
</evidence>
<dbReference type="SUPFAM" id="SSF54427">
    <property type="entry name" value="NTF2-like"/>
    <property type="match status" value="1"/>
</dbReference>
<dbReference type="Gene3D" id="3.10.450.50">
    <property type="match status" value="1"/>
</dbReference>